<accession>X1ID62</accession>
<comment type="caution">
    <text evidence="1">The sequence shown here is derived from an EMBL/GenBank/DDBJ whole genome shotgun (WGS) entry which is preliminary data.</text>
</comment>
<dbReference type="AlphaFoldDB" id="X1ID62"/>
<dbReference type="EMBL" id="BARU01033138">
    <property type="protein sequence ID" value="GAH64039.1"/>
    <property type="molecule type" value="Genomic_DNA"/>
</dbReference>
<sequence>MEQKKNPNDKRVKSISSFYNYVMESVLKIFEKGKTLDDLGRFVDKKVQDFYDKITFRALIPYYEQIIKINKYEPIEFDSLIDLFLKYRSFIIDKNEPSDEIALNMIKRFKNFMLVNKLTKDFKIDIINNSYIIEYSGHYPNIHYDHSKWIAGLAGLLGLKIKNFIISKNFLRLDLEKTSLFKTRDLEIERRRELFYYNVNKFTNWYR</sequence>
<feature type="non-terminal residue" evidence="1">
    <location>
        <position position="207"/>
    </location>
</feature>
<organism evidence="1">
    <name type="scientific">marine sediment metagenome</name>
    <dbReference type="NCBI Taxonomy" id="412755"/>
    <lineage>
        <taxon>unclassified sequences</taxon>
        <taxon>metagenomes</taxon>
        <taxon>ecological metagenomes</taxon>
    </lineage>
</organism>
<evidence type="ECO:0000313" key="1">
    <source>
        <dbReference type="EMBL" id="GAH64039.1"/>
    </source>
</evidence>
<proteinExistence type="predicted"/>
<gene>
    <name evidence="1" type="ORF">S03H2_52179</name>
</gene>
<name>X1ID62_9ZZZZ</name>
<protein>
    <submittedName>
        <fullName evidence="1">Uncharacterized protein</fullName>
    </submittedName>
</protein>
<reference evidence="1" key="1">
    <citation type="journal article" date="2014" name="Front. Microbiol.">
        <title>High frequency of phylogenetically diverse reductive dehalogenase-homologous genes in deep subseafloor sedimentary metagenomes.</title>
        <authorList>
            <person name="Kawai M."/>
            <person name="Futagami T."/>
            <person name="Toyoda A."/>
            <person name="Takaki Y."/>
            <person name="Nishi S."/>
            <person name="Hori S."/>
            <person name="Arai W."/>
            <person name="Tsubouchi T."/>
            <person name="Morono Y."/>
            <person name="Uchiyama I."/>
            <person name="Ito T."/>
            <person name="Fujiyama A."/>
            <person name="Inagaki F."/>
            <person name="Takami H."/>
        </authorList>
    </citation>
    <scope>NUCLEOTIDE SEQUENCE</scope>
    <source>
        <strain evidence="1">Expedition CK06-06</strain>
    </source>
</reference>